<dbReference type="EMBL" id="KI925604">
    <property type="protein sequence ID" value="ETW47630.1"/>
    <property type="molecule type" value="Genomic_DNA"/>
</dbReference>
<dbReference type="AlphaFoldDB" id="A0A024WLQ1"/>
<proteinExistence type="predicted"/>
<protein>
    <submittedName>
        <fullName evidence="1">Uncharacterized protein</fullName>
    </submittedName>
</protein>
<dbReference type="Proteomes" id="UP000030699">
    <property type="component" value="Unassembled WGS sequence"/>
</dbReference>
<gene>
    <name evidence="1" type="ORF">PFMALIP_04322</name>
</gene>
<reference evidence="1 2" key="1">
    <citation type="submission" date="2013-02" db="EMBL/GenBank/DDBJ databases">
        <title>The Genome Annotation of Plasmodium falciparum MaliPS096_E11.</title>
        <authorList>
            <consortium name="The Broad Institute Genome Sequencing Platform"/>
            <consortium name="The Broad Institute Genome Sequencing Center for Infectious Disease"/>
            <person name="Neafsey D."/>
            <person name="Hoffman S."/>
            <person name="Volkman S."/>
            <person name="Rosenthal P."/>
            <person name="Walker B."/>
            <person name="Young S.K."/>
            <person name="Zeng Q."/>
            <person name="Gargeya S."/>
            <person name="Fitzgerald M."/>
            <person name="Haas B."/>
            <person name="Abouelleil A."/>
            <person name="Allen A.W."/>
            <person name="Alvarado L."/>
            <person name="Arachchi H.M."/>
            <person name="Berlin A.M."/>
            <person name="Chapman S.B."/>
            <person name="Gainer-Dewar J."/>
            <person name="Goldberg J."/>
            <person name="Griggs A."/>
            <person name="Gujja S."/>
            <person name="Hansen M."/>
            <person name="Howarth C."/>
            <person name="Imamovic A."/>
            <person name="Ireland A."/>
            <person name="Larimer J."/>
            <person name="McCowan C."/>
            <person name="Murphy C."/>
            <person name="Pearson M."/>
            <person name="Poon T.W."/>
            <person name="Priest M."/>
            <person name="Roberts A."/>
            <person name="Saif S."/>
            <person name="Shea T."/>
            <person name="Sisk P."/>
            <person name="Sykes S."/>
            <person name="Wortman J."/>
            <person name="Nusbaum C."/>
            <person name="Birren B."/>
        </authorList>
    </citation>
    <scope>NUCLEOTIDE SEQUENCE [LARGE SCALE GENOMIC DNA]</scope>
    <source>
        <strain evidence="1 2">MaliPS096_E11</strain>
    </source>
</reference>
<accession>A0A024WLQ1</accession>
<sequence>MFSFFFFFFKKKKLYKIIYRLQESISELLVISKCKKCKTELYPFLKFVNDL</sequence>
<evidence type="ECO:0000313" key="1">
    <source>
        <dbReference type="EMBL" id="ETW47630.1"/>
    </source>
</evidence>
<reference evidence="1 2" key="2">
    <citation type="submission" date="2013-02" db="EMBL/GenBank/DDBJ databases">
        <title>The Genome Sequence of Plasmodium falciparum MaliPS096_E11.</title>
        <authorList>
            <consortium name="The Broad Institute Genome Sequencing Platform"/>
            <consortium name="The Broad Institute Genome Sequencing Center for Infectious Disease"/>
            <person name="Neafsey D."/>
            <person name="Cheeseman I."/>
            <person name="Volkman S."/>
            <person name="Adams J."/>
            <person name="Walker B."/>
            <person name="Young S.K."/>
            <person name="Zeng Q."/>
            <person name="Gargeya S."/>
            <person name="Fitzgerald M."/>
            <person name="Haas B."/>
            <person name="Abouelleil A."/>
            <person name="Alvarado L."/>
            <person name="Arachchi H.M."/>
            <person name="Berlin A.M."/>
            <person name="Chapman S.B."/>
            <person name="Dewar J."/>
            <person name="Goldberg J."/>
            <person name="Griggs A."/>
            <person name="Gujja S."/>
            <person name="Hansen M."/>
            <person name="Howarth C."/>
            <person name="Imamovic A."/>
            <person name="Larimer J."/>
            <person name="McCowan C."/>
            <person name="Murphy C."/>
            <person name="Neiman D."/>
            <person name="Pearson M."/>
            <person name="Priest M."/>
            <person name="Roberts A."/>
            <person name="Saif S."/>
            <person name="Shea T."/>
            <person name="Sisk P."/>
            <person name="Sykes S."/>
            <person name="Wortman J."/>
            <person name="Nusbaum C."/>
            <person name="Birren B."/>
        </authorList>
    </citation>
    <scope>NUCLEOTIDE SEQUENCE [LARGE SCALE GENOMIC DNA]</scope>
    <source>
        <strain evidence="1 2">MaliPS096_E11</strain>
    </source>
</reference>
<evidence type="ECO:0000313" key="2">
    <source>
        <dbReference type="Proteomes" id="UP000030699"/>
    </source>
</evidence>
<organism evidence="1 2">
    <name type="scientific">Plasmodium falciparum MaliPS096_E11</name>
    <dbReference type="NCBI Taxonomy" id="1036727"/>
    <lineage>
        <taxon>Eukaryota</taxon>
        <taxon>Sar</taxon>
        <taxon>Alveolata</taxon>
        <taxon>Apicomplexa</taxon>
        <taxon>Aconoidasida</taxon>
        <taxon>Haemosporida</taxon>
        <taxon>Plasmodiidae</taxon>
        <taxon>Plasmodium</taxon>
        <taxon>Plasmodium (Laverania)</taxon>
    </lineage>
</organism>
<name>A0A024WLQ1_PLAFA</name>